<dbReference type="Pfam" id="PF04961">
    <property type="entry name" value="FTCD_C"/>
    <property type="match status" value="1"/>
</dbReference>
<dbReference type="SUPFAM" id="SSF101262">
    <property type="entry name" value="Methenyltetrahydrofolate cyclohydrolase-like"/>
    <property type="match status" value="1"/>
</dbReference>
<dbReference type="Proteomes" id="UP000050277">
    <property type="component" value="Unassembled WGS sequence"/>
</dbReference>
<feature type="coiled-coil region" evidence="1">
    <location>
        <begin position="52"/>
        <end position="79"/>
    </location>
</feature>
<evidence type="ECO:0000259" key="2">
    <source>
        <dbReference type="Pfam" id="PF04961"/>
    </source>
</evidence>
<protein>
    <submittedName>
        <fullName evidence="3">Formiminotransferase-cyclodeaminase</fullName>
    </submittedName>
</protein>
<evidence type="ECO:0000313" key="3">
    <source>
        <dbReference type="EMBL" id="KPL85217.1"/>
    </source>
</evidence>
<evidence type="ECO:0000313" key="4">
    <source>
        <dbReference type="Proteomes" id="UP000050277"/>
    </source>
</evidence>
<accession>A0A0P6Y8B2</accession>
<sequence>MTLLQVPITEFLDQLATKEPVPGGGSVAAVSGAMAAGLISMVCSLTLGKKKYAEVEDEIRALMDRSESLRRELQELAEADVEAFRRLSVAYKLPRETSADIAIRRDAIQAATRIATDVPLRTAQAAAAILPLCSPAAQKGNSAAVSDVGVAVLLAQAAVRSALLNVEINLNSLEDQFYVRETRAEVAKLTATLHDDTEAIMALVNQQLQA</sequence>
<reference evidence="3 4" key="1">
    <citation type="submission" date="2015-07" db="EMBL/GenBank/DDBJ databases">
        <title>Whole genome sequence of Herpetosiphon geysericola DSM 7119.</title>
        <authorList>
            <person name="Hemp J."/>
            <person name="Ward L.M."/>
            <person name="Pace L.A."/>
            <person name="Fischer W.W."/>
        </authorList>
    </citation>
    <scope>NUCLEOTIDE SEQUENCE [LARGE SCALE GENOMIC DNA]</scope>
    <source>
        <strain evidence="3 4">DSM 7119</strain>
    </source>
</reference>
<dbReference type="OrthoDB" id="7959174at2"/>
<dbReference type="EMBL" id="LGKP01000025">
    <property type="protein sequence ID" value="KPL85217.1"/>
    <property type="molecule type" value="Genomic_DNA"/>
</dbReference>
<organism evidence="3 4">
    <name type="scientific">Herpetosiphon geysericola</name>
    <dbReference type="NCBI Taxonomy" id="70996"/>
    <lineage>
        <taxon>Bacteria</taxon>
        <taxon>Bacillati</taxon>
        <taxon>Chloroflexota</taxon>
        <taxon>Chloroflexia</taxon>
        <taxon>Herpetosiphonales</taxon>
        <taxon>Herpetosiphonaceae</taxon>
        <taxon>Herpetosiphon</taxon>
    </lineage>
</organism>
<gene>
    <name evidence="3" type="ORF">SE18_16125</name>
</gene>
<name>A0A0P6Y8B2_9CHLR</name>
<evidence type="ECO:0000256" key="1">
    <source>
        <dbReference type="SAM" id="Coils"/>
    </source>
</evidence>
<dbReference type="AlphaFoldDB" id="A0A0P6Y8B2"/>
<feature type="domain" description="Cyclodeaminase/cyclohydrolase" evidence="2">
    <location>
        <begin position="8"/>
        <end position="187"/>
    </location>
</feature>
<keyword evidence="3" id="KW-0808">Transferase</keyword>
<dbReference type="Gene3D" id="1.20.120.680">
    <property type="entry name" value="Formiminotetrahydrofolate cyclodeaminase monomer, up-and-down helical bundle"/>
    <property type="match status" value="1"/>
</dbReference>
<dbReference type="PATRIC" id="fig|70996.4.peg.92"/>
<keyword evidence="1" id="KW-0175">Coiled coil</keyword>
<dbReference type="GO" id="GO:0016740">
    <property type="term" value="F:transferase activity"/>
    <property type="evidence" value="ECO:0007669"/>
    <property type="project" value="UniProtKB-KW"/>
</dbReference>
<keyword evidence="4" id="KW-1185">Reference proteome</keyword>
<proteinExistence type="predicted"/>
<dbReference type="STRING" id="70996.SE18_16125"/>
<dbReference type="InterPro" id="IPR036178">
    <property type="entry name" value="Formintransfe-cycloase-like_sf"/>
</dbReference>
<comment type="caution">
    <text evidence="3">The sequence shown here is derived from an EMBL/GenBank/DDBJ whole genome shotgun (WGS) entry which is preliminary data.</text>
</comment>
<dbReference type="RefSeq" id="WP_054535493.1">
    <property type="nucleotide sequence ID" value="NZ_LGKP01000025.1"/>
</dbReference>
<dbReference type="InterPro" id="IPR007044">
    <property type="entry name" value="Cyclodeamin/CycHdrlase"/>
</dbReference>